<evidence type="ECO:0000256" key="2">
    <source>
        <dbReference type="ARBA" id="ARBA00022555"/>
    </source>
</evidence>
<dbReference type="GO" id="GO:0004045">
    <property type="term" value="F:peptidyl-tRNA hydrolase activity"/>
    <property type="evidence" value="ECO:0007669"/>
    <property type="project" value="UniProtKB-UniRule"/>
</dbReference>
<dbReference type="EC" id="3.1.1.29" evidence="1 7"/>
<dbReference type="InterPro" id="IPR001328">
    <property type="entry name" value="Pept_tRNA_hydro"/>
</dbReference>
<evidence type="ECO:0000256" key="5">
    <source>
        <dbReference type="ARBA" id="ARBA00038063"/>
    </source>
</evidence>
<keyword evidence="7" id="KW-0963">Cytoplasm</keyword>
<evidence type="ECO:0000256" key="3">
    <source>
        <dbReference type="ARBA" id="ARBA00022801"/>
    </source>
</evidence>
<feature type="site" description="Stabilizes the basic form of H active site to accept a proton" evidence="7">
    <location>
        <position position="97"/>
    </location>
</feature>
<dbReference type="SUPFAM" id="SSF53178">
    <property type="entry name" value="Peptidyl-tRNA hydrolase-like"/>
    <property type="match status" value="1"/>
</dbReference>
<evidence type="ECO:0000256" key="6">
    <source>
        <dbReference type="ARBA" id="ARBA00050038"/>
    </source>
</evidence>
<keyword evidence="9" id="KW-1185">Reference proteome</keyword>
<dbReference type="GO" id="GO:0006515">
    <property type="term" value="P:protein quality control for misfolded or incompletely synthesized proteins"/>
    <property type="evidence" value="ECO:0007669"/>
    <property type="project" value="UniProtKB-UniRule"/>
</dbReference>
<dbReference type="PROSITE" id="PS01196">
    <property type="entry name" value="PEPT_TRNA_HYDROL_2"/>
    <property type="match status" value="1"/>
</dbReference>
<dbReference type="NCBIfam" id="TIGR00447">
    <property type="entry name" value="pth"/>
    <property type="match status" value="1"/>
</dbReference>
<dbReference type="STRING" id="51642.NSMM_90088"/>
<dbReference type="HAMAP" id="MF_00083">
    <property type="entry name" value="Pept_tRNA_hydro_bact"/>
    <property type="match status" value="1"/>
</dbReference>
<dbReference type="InterPro" id="IPR036416">
    <property type="entry name" value="Pept_tRNA_hydro_sf"/>
</dbReference>
<name>A0A1G5SKQ5_9PROT</name>
<dbReference type="FunFam" id="3.40.50.1470:FF:000001">
    <property type="entry name" value="Peptidyl-tRNA hydrolase"/>
    <property type="match status" value="1"/>
</dbReference>
<keyword evidence="4 7" id="KW-0694">RNA-binding</keyword>
<sequence length="194" mass="21703">MPESPVKLIVGLGNPGEKYMGTRHNAGFNWLDGLAEKLRVTFRFEHKFHGLCAHFQNEGMNCWLLKPQTYMNASGISVATICHYYAISPEQMLVVHDELDLLPGSIKLKWGGGAGGHNGLKNILAHLDNQPFWRLRIGIGHPGNRQAVVNYVLHIPGKEESVLIDHAIEQSMRVWPQIIGGRLSEAMLLLHTKK</sequence>
<feature type="binding site" evidence="7">
    <location>
        <position position="118"/>
    </location>
    <ligand>
        <name>tRNA</name>
        <dbReference type="ChEBI" id="CHEBI:17843"/>
    </ligand>
</feature>
<evidence type="ECO:0000313" key="8">
    <source>
        <dbReference type="EMBL" id="SCZ87121.1"/>
    </source>
</evidence>
<dbReference type="RefSeq" id="WP_090288545.1">
    <property type="nucleotide sequence ID" value="NZ_FMWO01000102.1"/>
</dbReference>
<dbReference type="PANTHER" id="PTHR17224:SF1">
    <property type="entry name" value="PEPTIDYL-TRNA HYDROLASE"/>
    <property type="match status" value="1"/>
</dbReference>
<dbReference type="PANTHER" id="PTHR17224">
    <property type="entry name" value="PEPTIDYL-TRNA HYDROLASE"/>
    <property type="match status" value="1"/>
</dbReference>
<proteinExistence type="inferred from homology"/>
<comment type="catalytic activity">
    <reaction evidence="7">
        <text>an N-acyl-L-alpha-aminoacyl-tRNA + H2O = an N-acyl-L-amino acid + a tRNA + H(+)</text>
        <dbReference type="Rhea" id="RHEA:54448"/>
        <dbReference type="Rhea" id="RHEA-COMP:10123"/>
        <dbReference type="Rhea" id="RHEA-COMP:13883"/>
        <dbReference type="ChEBI" id="CHEBI:15377"/>
        <dbReference type="ChEBI" id="CHEBI:15378"/>
        <dbReference type="ChEBI" id="CHEBI:59874"/>
        <dbReference type="ChEBI" id="CHEBI:78442"/>
        <dbReference type="ChEBI" id="CHEBI:138191"/>
        <dbReference type="EC" id="3.1.1.29"/>
    </reaction>
</comment>
<dbReference type="GO" id="GO:0000049">
    <property type="term" value="F:tRNA binding"/>
    <property type="evidence" value="ECO:0007669"/>
    <property type="project" value="UniProtKB-UniRule"/>
</dbReference>
<comment type="function">
    <text evidence="7">Catalyzes the release of premature peptidyl moieties from peptidyl-tRNA molecules trapped in stalled 50S ribosomal subunits, and thus maintains levels of free tRNAs and 50S ribosomes.</text>
</comment>
<comment type="subcellular location">
    <subcellularLocation>
        <location evidence="7">Cytoplasm</location>
    </subcellularLocation>
</comment>
<gene>
    <name evidence="7 8" type="primary">pth</name>
    <name evidence="8" type="ORF">NSMM_90088</name>
</gene>
<dbReference type="OrthoDB" id="9800507at2"/>
<evidence type="ECO:0000256" key="4">
    <source>
        <dbReference type="ARBA" id="ARBA00022884"/>
    </source>
</evidence>
<dbReference type="InterPro" id="IPR018171">
    <property type="entry name" value="Pept_tRNA_hydro_CS"/>
</dbReference>
<dbReference type="GO" id="GO:0005737">
    <property type="term" value="C:cytoplasm"/>
    <property type="evidence" value="ECO:0007669"/>
    <property type="project" value="UniProtKB-SubCell"/>
</dbReference>
<comment type="subunit">
    <text evidence="7">Monomer.</text>
</comment>
<dbReference type="CDD" id="cd00462">
    <property type="entry name" value="PTH"/>
    <property type="match status" value="1"/>
</dbReference>
<dbReference type="AlphaFoldDB" id="A0A1G5SKQ5"/>
<feature type="binding site" evidence="7">
    <location>
        <position position="70"/>
    </location>
    <ligand>
        <name>tRNA</name>
        <dbReference type="ChEBI" id="CHEBI:17843"/>
    </ligand>
</feature>
<comment type="function">
    <text evidence="7">Hydrolyzes ribosome-free peptidyl-tRNAs (with 1 or more amino acids incorporated), which drop off the ribosome during protein synthesis, or as a result of ribosome stalling.</text>
</comment>
<comment type="similarity">
    <text evidence="5 7">Belongs to the PTH family.</text>
</comment>
<evidence type="ECO:0000256" key="7">
    <source>
        <dbReference type="HAMAP-Rule" id="MF_00083"/>
    </source>
</evidence>
<evidence type="ECO:0000256" key="1">
    <source>
        <dbReference type="ARBA" id="ARBA00013260"/>
    </source>
</evidence>
<keyword evidence="3 7" id="KW-0378">Hydrolase</keyword>
<feature type="binding site" evidence="7">
    <location>
        <position position="72"/>
    </location>
    <ligand>
        <name>tRNA</name>
        <dbReference type="ChEBI" id="CHEBI:17843"/>
    </ligand>
</feature>
<protein>
    <recommendedName>
        <fullName evidence="6 7">Peptidyl-tRNA hydrolase</fullName>
        <shortName evidence="7">Pth</shortName>
        <ecNumber evidence="1 7">3.1.1.29</ecNumber>
    </recommendedName>
</protein>
<organism evidence="8 9">
    <name type="scientific">Nitrosomonas mobilis</name>
    <dbReference type="NCBI Taxonomy" id="51642"/>
    <lineage>
        <taxon>Bacteria</taxon>
        <taxon>Pseudomonadati</taxon>
        <taxon>Pseudomonadota</taxon>
        <taxon>Betaproteobacteria</taxon>
        <taxon>Nitrosomonadales</taxon>
        <taxon>Nitrosomonadaceae</taxon>
        <taxon>Nitrosomonas</taxon>
    </lineage>
</organism>
<dbReference type="Gene3D" id="3.40.50.1470">
    <property type="entry name" value="Peptidyl-tRNA hydrolase"/>
    <property type="match status" value="1"/>
</dbReference>
<feature type="binding site" evidence="7">
    <location>
        <position position="19"/>
    </location>
    <ligand>
        <name>tRNA</name>
        <dbReference type="ChEBI" id="CHEBI:17843"/>
    </ligand>
</feature>
<keyword evidence="2 7" id="KW-0820">tRNA-binding</keyword>
<feature type="active site" description="Proton acceptor" evidence="7">
    <location>
        <position position="24"/>
    </location>
</feature>
<accession>A0A1G5SKQ5</accession>
<reference evidence="8 9" key="1">
    <citation type="submission" date="2016-10" db="EMBL/GenBank/DDBJ databases">
        <authorList>
            <person name="de Groot N.N."/>
        </authorList>
    </citation>
    <scope>NUCLEOTIDE SEQUENCE [LARGE SCALE GENOMIC DNA]</scope>
    <source>
        <strain evidence="8">1</strain>
    </source>
</reference>
<dbReference type="Proteomes" id="UP000198729">
    <property type="component" value="Unassembled WGS sequence"/>
</dbReference>
<dbReference type="Pfam" id="PF01195">
    <property type="entry name" value="Pept_tRNA_hydro"/>
    <property type="match status" value="1"/>
</dbReference>
<feature type="site" description="Discriminates between blocked and unblocked aminoacyl-tRNA" evidence="7">
    <location>
        <position position="14"/>
    </location>
</feature>
<evidence type="ECO:0000313" key="9">
    <source>
        <dbReference type="Proteomes" id="UP000198729"/>
    </source>
</evidence>
<dbReference type="GO" id="GO:0072344">
    <property type="term" value="P:rescue of stalled ribosome"/>
    <property type="evidence" value="ECO:0007669"/>
    <property type="project" value="UniProtKB-UniRule"/>
</dbReference>
<dbReference type="EMBL" id="FMWO01000102">
    <property type="protein sequence ID" value="SCZ87121.1"/>
    <property type="molecule type" value="Genomic_DNA"/>
</dbReference>